<dbReference type="Proteomes" id="UP000199495">
    <property type="component" value="Unassembled WGS sequence"/>
</dbReference>
<gene>
    <name evidence="2" type="ORF">SAMN04487974_104287</name>
</gene>
<feature type="region of interest" description="Disordered" evidence="1">
    <location>
        <begin position="23"/>
        <end position="66"/>
    </location>
</feature>
<evidence type="ECO:0000256" key="1">
    <source>
        <dbReference type="SAM" id="MobiDB-lite"/>
    </source>
</evidence>
<keyword evidence="3" id="KW-1185">Reference proteome</keyword>
<protein>
    <submittedName>
        <fullName evidence="2">Uncharacterized protein</fullName>
    </submittedName>
</protein>
<sequence>MDRDIAAPNQGMKAEGIRVFVGGLKPPPAVPDRSAPSLTETSSSPMAPILKQTSTSAGSGCSISRT</sequence>
<evidence type="ECO:0000313" key="3">
    <source>
        <dbReference type="Proteomes" id="UP000199495"/>
    </source>
</evidence>
<dbReference type="AlphaFoldDB" id="A0A1G7VQX0"/>
<evidence type="ECO:0000313" key="2">
    <source>
        <dbReference type="EMBL" id="SDG61948.1"/>
    </source>
</evidence>
<name>A0A1G7VQX0_9HYPH</name>
<proteinExistence type="predicted"/>
<reference evidence="2 3" key="1">
    <citation type="submission" date="2016-10" db="EMBL/GenBank/DDBJ databases">
        <authorList>
            <person name="de Groot N.N."/>
        </authorList>
    </citation>
    <scope>NUCLEOTIDE SEQUENCE [LARGE SCALE GENOMIC DNA]</scope>
    <source>
        <strain evidence="2 3">CGMCC 1.10267</strain>
    </source>
</reference>
<dbReference type="EMBL" id="FNCS01000004">
    <property type="protein sequence ID" value="SDG61948.1"/>
    <property type="molecule type" value="Genomic_DNA"/>
</dbReference>
<feature type="compositionally biased region" description="Polar residues" evidence="1">
    <location>
        <begin position="36"/>
        <end position="66"/>
    </location>
</feature>
<accession>A0A1G7VQX0</accession>
<organism evidence="2 3">
    <name type="scientific">Pelagibacterium luteolum</name>
    <dbReference type="NCBI Taxonomy" id="440168"/>
    <lineage>
        <taxon>Bacteria</taxon>
        <taxon>Pseudomonadati</taxon>
        <taxon>Pseudomonadota</taxon>
        <taxon>Alphaproteobacteria</taxon>
        <taxon>Hyphomicrobiales</taxon>
        <taxon>Devosiaceae</taxon>
        <taxon>Pelagibacterium</taxon>
    </lineage>
</organism>